<dbReference type="Proteomes" id="UP001281147">
    <property type="component" value="Unassembled WGS sequence"/>
</dbReference>
<organism evidence="1 2">
    <name type="scientific">Vermiconidia calcicola</name>
    <dbReference type="NCBI Taxonomy" id="1690605"/>
    <lineage>
        <taxon>Eukaryota</taxon>
        <taxon>Fungi</taxon>
        <taxon>Dikarya</taxon>
        <taxon>Ascomycota</taxon>
        <taxon>Pezizomycotina</taxon>
        <taxon>Dothideomycetes</taxon>
        <taxon>Dothideomycetidae</taxon>
        <taxon>Mycosphaerellales</taxon>
        <taxon>Extremaceae</taxon>
        <taxon>Vermiconidia</taxon>
    </lineage>
</organism>
<dbReference type="EMBL" id="JAUTXU010000018">
    <property type="protein sequence ID" value="KAK3721362.1"/>
    <property type="molecule type" value="Genomic_DNA"/>
</dbReference>
<evidence type="ECO:0000313" key="1">
    <source>
        <dbReference type="EMBL" id="KAK3721362.1"/>
    </source>
</evidence>
<proteinExistence type="predicted"/>
<name>A0ACC3NQI2_9PEZI</name>
<gene>
    <name evidence="1" type="ORF">LTR37_003238</name>
</gene>
<protein>
    <submittedName>
        <fullName evidence="1">Uncharacterized protein</fullName>
    </submittedName>
</protein>
<reference evidence="1" key="1">
    <citation type="submission" date="2023-07" db="EMBL/GenBank/DDBJ databases">
        <title>Black Yeasts Isolated from many extreme environments.</title>
        <authorList>
            <person name="Coleine C."/>
            <person name="Stajich J.E."/>
            <person name="Selbmann L."/>
        </authorList>
    </citation>
    <scope>NUCLEOTIDE SEQUENCE</scope>
    <source>
        <strain evidence="1">CCFEE 5714</strain>
    </source>
</reference>
<accession>A0ACC3NQI2</accession>
<evidence type="ECO:0000313" key="2">
    <source>
        <dbReference type="Proteomes" id="UP001281147"/>
    </source>
</evidence>
<keyword evidence="2" id="KW-1185">Reference proteome</keyword>
<comment type="caution">
    <text evidence="1">The sequence shown here is derived from an EMBL/GenBank/DDBJ whole genome shotgun (WGS) entry which is preliminary data.</text>
</comment>
<sequence>MALFKRLSNTFWSYISPSKTNATKTATATPTPQTVPRARRKPGRPPKRKGSLDDVVKRSKSMSPVERVDSWRADSAFVSTGRKRKTPMTPSTGAGRRRKVLRMAEGDMNLNEEDSNESEFSADDGAYIKQESRASVKDYEEDEDEYEASLSNIRVLAKSQSPNDDDAELDTTIVVSEEEYTRTSPRSKKILSPTKAAFDRGVSTEELREQGWDDEHIVLVQKIAMRGFEPLLPGYYKFNWSWMPDALFCSDKEEEEEAFVSSVWGEHYRGIMALERLFELGGRVRDRIVLKKKAKGKVEPEEQTRRMLREFMKWAEQDSGLDPKTAIPLLVLECKRSTVDVSVLQDSAKRKLDRLATRYRNAFRVSQSIESSSPTRSNATTLLSHPIPTLYAFIASHTLIALVAYNPEEDDPELKSIAFFDMKDKNYDVWNALALAITVCHVRNVQMGIAEETGVGLRHFRAGDEEVEEEDDDPDL</sequence>